<evidence type="ECO:0000256" key="7">
    <source>
        <dbReference type="SAM" id="MobiDB-lite"/>
    </source>
</evidence>
<reference evidence="8 9" key="1">
    <citation type="journal article" date="2013" name="Curr. Biol.">
        <title>The Genome of the Foraminiferan Reticulomyxa filosa.</title>
        <authorList>
            <person name="Glockner G."/>
            <person name="Hulsmann N."/>
            <person name="Schleicher M."/>
            <person name="Noegel A.A."/>
            <person name="Eichinger L."/>
            <person name="Gallinger C."/>
            <person name="Pawlowski J."/>
            <person name="Sierra R."/>
            <person name="Euteneuer U."/>
            <person name="Pillet L."/>
            <person name="Moustafa A."/>
            <person name="Platzer M."/>
            <person name="Groth M."/>
            <person name="Szafranski K."/>
            <person name="Schliwa M."/>
        </authorList>
    </citation>
    <scope>NUCLEOTIDE SEQUENCE [LARGE SCALE GENOMIC DNA]</scope>
</reference>
<dbReference type="PANTHER" id="PTHR16288:SF0">
    <property type="entry name" value="TRNA (GUANINE-N(7)-)-METHYLTRANSFERASE NON-CATALYTIC SUBUNIT WDR4"/>
    <property type="match status" value="1"/>
</dbReference>
<dbReference type="Gene3D" id="2.130.10.10">
    <property type="entry name" value="YVTN repeat-like/Quinoprotein amine dehydrogenase"/>
    <property type="match status" value="1"/>
</dbReference>
<keyword evidence="5" id="KW-0539">Nucleus</keyword>
<evidence type="ECO:0000256" key="2">
    <source>
        <dbReference type="ARBA" id="ARBA00022574"/>
    </source>
</evidence>
<keyword evidence="9" id="KW-1185">Reference proteome</keyword>
<evidence type="ECO:0000256" key="3">
    <source>
        <dbReference type="ARBA" id="ARBA00022694"/>
    </source>
</evidence>
<proteinExistence type="predicted"/>
<sequence>MAKVYVVKDYVCVGWGANFHIFDKGYFSTGKSLWTKNWDELQASERSQKQSDEKRTEEKGDRHEPTGPDIISDISYSKKSECLAVVTSNKCARVIAISESKKNFLLNNIYWIENLFKVNTKKKIIGDAIAITAQKTFRKKIACCDISETDDVLALADKFGDVKFFDVLTLEPKSINMGHLSIVTDVQFTKDGKYFLSSDKEGRVRISHFPKTFIIEGFLSCFCLGANDHYLVTGSLDGTLRIWGMPYGQFLFEVSFRSDKEANTNYFAKPNSEIAFISMNLKKEHDKQDSVIITHLAYCEKSDSFAVALNQFFLFI</sequence>
<evidence type="ECO:0000256" key="5">
    <source>
        <dbReference type="ARBA" id="ARBA00023242"/>
    </source>
</evidence>
<dbReference type="Proteomes" id="UP000023152">
    <property type="component" value="Unassembled WGS sequence"/>
</dbReference>
<dbReference type="GO" id="GO:0006400">
    <property type="term" value="P:tRNA modification"/>
    <property type="evidence" value="ECO:0007669"/>
    <property type="project" value="TreeGrafter"/>
</dbReference>
<dbReference type="OrthoDB" id="339900at2759"/>
<evidence type="ECO:0000313" key="9">
    <source>
        <dbReference type="Proteomes" id="UP000023152"/>
    </source>
</evidence>
<name>X6NIY2_RETFI</name>
<dbReference type="InterPro" id="IPR036322">
    <property type="entry name" value="WD40_repeat_dom_sf"/>
</dbReference>
<comment type="subcellular location">
    <subcellularLocation>
        <location evidence="1">Nucleus</location>
    </subcellularLocation>
</comment>
<feature type="repeat" description="WD" evidence="6">
    <location>
        <begin position="227"/>
        <end position="253"/>
    </location>
</feature>
<dbReference type="PANTHER" id="PTHR16288">
    <property type="entry name" value="WD40 REPEAT PROTEIN 4"/>
    <property type="match status" value="1"/>
</dbReference>
<evidence type="ECO:0000313" key="8">
    <source>
        <dbReference type="EMBL" id="ETO25853.1"/>
    </source>
</evidence>
<dbReference type="InterPro" id="IPR001680">
    <property type="entry name" value="WD40_rpt"/>
</dbReference>
<dbReference type="GO" id="GO:0036265">
    <property type="term" value="P:RNA (guanine-N7)-methylation"/>
    <property type="evidence" value="ECO:0007669"/>
    <property type="project" value="InterPro"/>
</dbReference>
<dbReference type="GO" id="GO:0005829">
    <property type="term" value="C:cytosol"/>
    <property type="evidence" value="ECO:0007669"/>
    <property type="project" value="TreeGrafter"/>
</dbReference>
<comment type="caution">
    <text evidence="8">The sequence shown here is derived from an EMBL/GenBank/DDBJ whole genome shotgun (WGS) entry which is preliminary data.</text>
</comment>
<evidence type="ECO:0000256" key="4">
    <source>
        <dbReference type="ARBA" id="ARBA00022737"/>
    </source>
</evidence>
<dbReference type="SUPFAM" id="SSF50978">
    <property type="entry name" value="WD40 repeat-like"/>
    <property type="match status" value="1"/>
</dbReference>
<keyword evidence="4" id="KW-0677">Repeat</keyword>
<feature type="compositionally biased region" description="Basic and acidic residues" evidence="7">
    <location>
        <begin position="46"/>
        <end position="66"/>
    </location>
</feature>
<dbReference type="PROSITE" id="PS50082">
    <property type="entry name" value="WD_REPEATS_2"/>
    <property type="match status" value="1"/>
</dbReference>
<keyword evidence="2 6" id="KW-0853">WD repeat</keyword>
<organism evidence="8 9">
    <name type="scientific">Reticulomyxa filosa</name>
    <dbReference type="NCBI Taxonomy" id="46433"/>
    <lineage>
        <taxon>Eukaryota</taxon>
        <taxon>Sar</taxon>
        <taxon>Rhizaria</taxon>
        <taxon>Retaria</taxon>
        <taxon>Foraminifera</taxon>
        <taxon>Monothalamids</taxon>
        <taxon>Reticulomyxidae</taxon>
        <taxon>Reticulomyxa</taxon>
    </lineage>
</organism>
<dbReference type="GO" id="GO:0005634">
    <property type="term" value="C:nucleus"/>
    <property type="evidence" value="ECO:0007669"/>
    <property type="project" value="UniProtKB-SubCell"/>
</dbReference>
<dbReference type="GO" id="GO:0043527">
    <property type="term" value="C:tRNA methyltransferase complex"/>
    <property type="evidence" value="ECO:0007669"/>
    <property type="project" value="TreeGrafter"/>
</dbReference>
<gene>
    <name evidence="8" type="ORF">RFI_11286</name>
</gene>
<keyword evidence="3" id="KW-0819">tRNA processing</keyword>
<accession>X6NIY2</accession>
<dbReference type="InterPro" id="IPR028884">
    <property type="entry name" value="Trm82"/>
</dbReference>
<evidence type="ECO:0000256" key="1">
    <source>
        <dbReference type="ARBA" id="ARBA00004123"/>
    </source>
</evidence>
<evidence type="ECO:0000256" key="6">
    <source>
        <dbReference type="PROSITE-ProRule" id="PRU00221"/>
    </source>
</evidence>
<protein>
    <submittedName>
        <fullName evidence="8">Uncharacterized protein</fullName>
    </submittedName>
</protein>
<feature type="region of interest" description="Disordered" evidence="7">
    <location>
        <begin position="44"/>
        <end position="71"/>
    </location>
</feature>
<dbReference type="Pfam" id="PF00400">
    <property type="entry name" value="WD40"/>
    <property type="match status" value="2"/>
</dbReference>
<dbReference type="InterPro" id="IPR015943">
    <property type="entry name" value="WD40/YVTN_repeat-like_dom_sf"/>
</dbReference>
<dbReference type="EMBL" id="ASPP01008245">
    <property type="protein sequence ID" value="ETO25853.1"/>
    <property type="molecule type" value="Genomic_DNA"/>
</dbReference>
<dbReference type="AlphaFoldDB" id="X6NIY2"/>
<dbReference type="SMART" id="SM00320">
    <property type="entry name" value="WD40"/>
    <property type="match status" value="2"/>
</dbReference>